<name>A0A2S7IQQ7_9BACT</name>
<keyword evidence="2" id="KW-1185">Reference proteome</keyword>
<protein>
    <submittedName>
        <fullName evidence="1">Uncharacterized protein</fullName>
    </submittedName>
</protein>
<gene>
    <name evidence="1" type="ORF">C5O19_10395</name>
</gene>
<dbReference type="AlphaFoldDB" id="A0A2S7IQQ7"/>
<dbReference type="OrthoDB" id="1345370at2"/>
<organism evidence="1 2">
    <name type="scientific">Siphonobacter curvatus</name>
    <dbReference type="NCBI Taxonomy" id="2094562"/>
    <lineage>
        <taxon>Bacteria</taxon>
        <taxon>Pseudomonadati</taxon>
        <taxon>Bacteroidota</taxon>
        <taxon>Cytophagia</taxon>
        <taxon>Cytophagales</taxon>
        <taxon>Cytophagaceae</taxon>
        <taxon>Siphonobacter</taxon>
    </lineage>
</organism>
<dbReference type="EMBL" id="PTRA01000001">
    <property type="protein sequence ID" value="PQA60006.1"/>
    <property type="molecule type" value="Genomic_DNA"/>
</dbReference>
<reference evidence="2" key="1">
    <citation type="submission" date="2018-02" db="EMBL/GenBank/DDBJ databases">
        <title>Genome sequencing of Solimonas sp. HR-BB.</title>
        <authorList>
            <person name="Lee Y."/>
            <person name="Jeon C.O."/>
        </authorList>
    </citation>
    <scope>NUCLEOTIDE SEQUENCE [LARGE SCALE GENOMIC DNA]</scope>
    <source>
        <strain evidence="2">HR-U</strain>
    </source>
</reference>
<evidence type="ECO:0000313" key="2">
    <source>
        <dbReference type="Proteomes" id="UP000239590"/>
    </source>
</evidence>
<proteinExistence type="predicted"/>
<comment type="caution">
    <text evidence="1">The sequence shown here is derived from an EMBL/GenBank/DDBJ whole genome shotgun (WGS) entry which is preliminary data.</text>
</comment>
<sequence>MKVTKELLEKYHRGHCTPEENTAVENWLLDDSDMDDSFPAFVDEAAIQQEMWAEIQQELPSSKPRRLSRWSLPGSVATACLVVLGLGWLLYRPHTPATAPSQEISARDYTLAAGPESKVQVTKAGIINFCGRLEIQPKKDVQLSFIEQSPERFSFQKGETYFAFHTCQKADHEKILVIKEKSLQSLPPVAKRQLMDEWGI</sequence>
<dbReference type="RefSeq" id="WP_104711920.1">
    <property type="nucleotide sequence ID" value="NZ_PTRA01000001.1"/>
</dbReference>
<evidence type="ECO:0000313" key="1">
    <source>
        <dbReference type="EMBL" id="PQA60006.1"/>
    </source>
</evidence>
<accession>A0A2S7IQQ7</accession>
<dbReference type="Proteomes" id="UP000239590">
    <property type="component" value="Unassembled WGS sequence"/>
</dbReference>